<evidence type="ECO:0000259" key="4">
    <source>
        <dbReference type="Pfam" id="PF25917"/>
    </source>
</evidence>
<evidence type="ECO:0000313" key="7">
    <source>
        <dbReference type="EMBL" id="ACF98106.1"/>
    </source>
</evidence>
<feature type="domain" description="Multidrug resistance protein MdtA-like alpha-helical hairpin" evidence="3">
    <location>
        <begin position="115"/>
        <end position="185"/>
    </location>
</feature>
<dbReference type="Pfam" id="PF25917">
    <property type="entry name" value="BSH_RND"/>
    <property type="match status" value="1"/>
</dbReference>
<dbReference type="PANTHER" id="PTHR30158">
    <property type="entry name" value="ACRA/E-RELATED COMPONENT OF DRUG EFFLUX TRANSPORTER"/>
    <property type="match status" value="1"/>
</dbReference>
<dbReference type="PANTHER" id="PTHR30158:SF26">
    <property type="entry name" value="RESISTANCE-NODULATION-CELL DIVISION (RND) MULTIDRUG EFFLUX MEMBRANE FUSION PROTEIN MEXE"/>
    <property type="match status" value="1"/>
</dbReference>
<name>B8R8V0_9BACT</name>
<comment type="subcellular location">
    <subcellularLocation>
        <location evidence="1">Cell envelope</location>
    </subcellularLocation>
</comment>
<dbReference type="EMBL" id="EU910854">
    <property type="protein sequence ID" value="ACF98106.1"/>
    <property type="molecule type" value="Genomic_DNA"/>
</dbReference>
<dbReference type="GO" id="GO:0030313">
    <property type="term" value="C:cell envelope"/>
    <property type="evidence" value="ECO:0007669"/>
    <property type="project" value="UniProtKB-SubCell"/>
</dbReference>
<proteinExistence type="inferred from homology"/>
<dbReference type="Pfam" id="PF25967">
    <property type="entry name" value="RND-MFP_C"/>
    <property type="match status" value="1"/>
</dbReference>
<feature type="domain" description="Multidrug resistance protein MdtA-like C-terminal permuted SH3" evidence="6">
    <location>
        <begin position="313"/>
        <end position="373"/>
    </location>
</feature>
<dbReference type="InterPro" id="IPR058624">
    <property type="entry name" value="MdtA-like_HH"/>
</dbReference>
<dbReference type="InterPro" id="IPR058626">
    <property type="entry name" value="MdtA-like_b-barrel"/>
</dbReference>
<protein>
    <submittedName>
        <fullName evidence="7">Putative efflux transporter</fullName>
    </submittedName>
</protein>
<evidence type="ECO:0000256" key="2">
    <source>
        <dbReference type="ARBA" id="ARBA00009477"/>
    </source>
</evidence>
<dbReference type="Gene3D" id="1.10.287.470">
    <property type="entry name" value="Helix hairpin bin"/>
    <property type="match status" value="1"/>
</dbReference>
<dbReference type="Pfam" id="PF25944">
    <property type="entry name" value="Beta-barrel_RND"/>
    <property type="match status" value="1"/>
</dbReference>
<evidence type="ECO:0000259" key="5">
    <source>
        <dbReference type="Pfam" id="PF25944"/>
    </source>
</evidence>
<evidence type="ECO:0000259" key="3">
    <source>
        <dbReference type="Pfam" id="PF25876"/>
    </source>
</evidence>
<dbReference type="GO" id="GO:0022857">
    <property type="term" value="F:transmembrane transporter activity"/>
    <property type="evidence" value="ECO:0007669"/>
    <property type="project" value="InterPro"/>
</dbReference>
<dbReference type="InterPro" id="IPR058627">
    <property type="entry name" value="MdtA-like_C"/>
</dbReference>
<dbReference type="Gene3D" id="2.40.30.170">
    <property type="match status" value="1"/>
</dbReference>
<dbReference type="FunFam" id="2.40.420.20:FF:000001">
    <property type="entry name" value="Efflux RND transporter periplasmic adaptor subunit"/>
    <property type="match status" value="1"/>
</dbReference>
<dbReference type="Pfam" id="PF25876">
    <property type="entry name" value="HH_MFP_RND"/>
    <property type="match status" value="1"/>
</dbReference>
<organism evidence="7">
    <name type="scientific">uncultured bacterium 1042</name>
    <dbReference type="NCBI Taxonomy" id="548897"/>
    <lineage>
        <taxon>Bacteria</taxon>
        <taxon>environmental samples</taxon>
    </lineage>
</organism>
<dbReference type="InterPro" id="IPR006143">
    <property type="entry name" value="RND_pump_MFP"/>
</dbReference>
<dbReference type="InterPro" id="IPR058625">
    <property type="entry name" value="MdtA-like_BSH"/>
</dbReference>
<dbReference type="SUPFAM" id="SSF111369">
    <property type="entry name" value="HlyD-like secretion proteins"/>
    <property type="match status" value="1"/>
</dbReference>
<dbReference type="AlphaFoldDB" id="B8R8V0"/>
<reference evidence="7" key="1">
    <citation type="journal article" date="2009" name="Appl. Environ. Microbiol.">
        <title>Characterization of denitrification gene clusters of soil bacteria via a metagenomic approach.</title>
        <authorList>
            <person name="Demaneche S."/>
            <person name="Philippot L."/>
            <person name="David M.M."/>
            <person name="Navarro E."/>
            <person name="Vogel T.M."/>
            <person name="Simonet P."/>
        </authorList>
    </citation>
    <scope>NUCLEOTIDE SEQUENCE</scope>
</reference>
<sequence>MNHPQGKLAATRARSIGSGFVALAFGALGMAAISACTPEAAGQTEPPAPDVGVAKVVSRPVREWDEFTGRITAVETVELRARVSGYVERVAYEEGREIGKGDLLFVIDERRYRNQLDSALAELERARSAAHLAHVQDTRAQTLLASNAVSRDQADTRRASVTQSNAIVDAAEAAVAEARLDLEFTKVRAPISGRAGRALVTEGNLVQADTTLLTTLVSQDPVYVTFDSDERAYLRYAALARQGERDASRNSVRVGLADEQGYPHEGIVDFTDPQVDSSTGTIRTRAILGNADRRFTPGLFARVQLEGARESTAVLVDDKAVLTDQDRKYVYVLGPDNKALRKDVELGRMADGLRVVISGLADQDRVIVDGIQKVFMPGMPVNPEIVEMGAPPESKPAPVASVQ</sequence>
<evidence type="ECO:0000259" key="6">
    <source>
        <dbReference type="Pfam" id="PF25967"/>
    </source>
</evidence>
<dbReference type="Gene3D" id="2.40.50.100">
    <property type="match status" value="1"/>
</dbReference>
<dbReference type="GO" id="GO:0046677">
    <property type="term" value="P:response to antibiotic"/>
    <property type="evidence" value="ECO:0007669"/>
    <property type="project" value="TreeGrafter"/>
</dbReference>
<dbReference type="NCBIfam" id="TIGR01730">
    <property type="entry name" value="RND_mfp"/>
    <property type="match status" value="1"/>
</dbReference>
<evidence type="ECO:0000256" key="1">
    <source>
        <dbReference type="ARBA" id="ARBA00004196"/>
    </source>
</evidence>
<feature type="domain" description="Multidrug resistance protein MdtA-like barrel-sandwich hybrid" evidence="4">
    <location>
        <begin position="75"/>
        <end position="212"/>
    </location>
</feature>
<dbReference type="Gene3D" id="2.40.420.20">
    <property type="match status" value="1"/>
</dbReference>
<dbReference type="GO" id="GO:0005886">
    <property type="term" value="C:plasma membrane"/>
    <property type="evidence" value="ECO:0007669"/>
    <property type="project" value="TreeGrafter"/>
</dbReference>
<comment type="similarity">
    <text evidence="2">Belongs to the membrane fusion protein (MFP) (TC 8.A.1) family.</text>
</comment>
<accession>B8R8V0</accession>
<feature type="domain" description="Multidrug resistance protein MdtA-like beta-barrel" evidence="5">
    <location>
        <begin position="222"/>
        <end position="306"/>
    </location>
</feature>